<keyword evidence="1" id="KW-0472">Membrane</keyword>
<gene>
    <name evidence="2" type="ORF">GCM10022223_20180</name>
</gene>
<feature type="transmembrane region" description="Helical" evidence="1">
    <location>
        <begin position="170"/>
        <end position="189"/>
    </location>
</feature>
<feature type="transmembrane region" description="Helical" evidence="1">
    <location>
        <begin position="74"/>
        <end position="94"/>
    </location>
</feature>
<evidence type="ECO:0000256" key="1">
    <source>
        <dbReference type="SAM" id="Phobius"/>
    </source>
</evidence>
<keyword evidence="3" id="KW-1185">Reference proteome</keyword>
<feature type="transmembrane region" description="Helical" evidence="1">
    <location>
        <begin position="210"/>
        <end position="227"/>
    </location>
</feature>
<evidence type="ECO:0000313" key="2">
    <source>
        <dbReference type="EMBL" id="GAA3604508.1"/>
    </source>
</evidence>
<dbReference type="Gene3D" id="1.20.1250.20">
    <property type="entry name" value="MFS general substrate transporter like domains"/>
    <property type="match status" value="1"/>
</dbReference>
<protein>
    <recommendedName>
        <fullName evidence="4">MFS transporter</fullName>
    </recommendedName>
</protein>
<dbReference type="EMBL" id="BAAAZO010000003">
    <property type="protein sequence ID" value="GAA3604508.1"/>
    <property type="molecule type" value="Genomic_DNA"/>
</dbReference>
<reference evidence="3" key="1">
    <citation type="journal article" date="2019" name="Int. J. Syst. Evol. Microbiol.">
        <title>The Global Catalogue of Microorganisms (GCM) 10K type strain sequencing project: providing services to taxonomists for standard genome sequencing and annotation.</title>
        <authorList>
            <consortium name="The Broad Institute Genomics Platform"/>
            <consortium name="The Broad Institute Genome Sequencing Center for Infectious Disease"/>
            <person name="Wu L."/>
            <person name="Ma J."/>
        </authorList>
    </citation>
    <scope>NUCLEOTIDE SEQUENCE [LARGE SCALE GENOMIC DNA]</scope>
    <source>
        <strain evidence="3">JCM 16902</strain>
    </source>
</reference>
<comment type="caution">
    <text evidence="2">The sequence shown here is derived from an EMBL/GenBank/DDBJ whole genome shotgun (WGS) entry which is preliminary data.</text>
</comment>
<feature type="transmembrane region" description="Helical" evidence="1">
    <location>
        <begin position="48"/>
        <end position="68"/>
    </location>
</feature>
<proteinExistence type="predicted"/>
<feature type="transmembrane region" description="Helical" evidence="1">
    <location>
        <begin position="301"/>
        <end position="320"/>
    </location>
</feature>
<evidence type="ECO:0000313" key="3">
    <source>
        <dbReference type="Proteomes" id="UP001501074"/>
    </source>
</evidence>
<dbReference type="SUPFAM" id="SSF103473">
    <property type="entry name" value="MFS general substrate transporter"/>
    <property type="match status" value="1"/>
</dbReference>
<dbReference type="Proteomes" id="UP001501074">
    <property type="component" value="Unassembled WGS sequence"/>
</dbReference>
<name>A0ABP6ZBZ1_9ACTN</name>
<organism evidence="2 3">
    <name type="scientific">Kineosporia mesophila</name>
    <dbReference type="NCBI Taxonomy" id="566012"/>
    <lineage>
        <taxon>Bacteria</taxon>
        <taxon>Bacillati</taxon>
        <taxon>Actinomycetota</taxon>
        <taxon>Actinomycetes</taxon>
        <taxon>Kineosporiales</taxon>
        <taxon>Kineosporiaceae</taxon>
        <taxon>Kineosporia</taxon>
    </lineage>
</organism>
<feature type="transmembrane region" description="Helical" evidence="1">
    <location>
        <begin position="12"/>
        <end position="36"/>
    </location>
</feature>
<dbReference type="InterPro" id="IPR036259">
    <property type="entry name" value="MFS_trans_sf"/>
</dbReference>
<evidence type="ECO:0008006" key="4">
    <source>
        <dbReference type="Google" id="ProtNLM"/>
    </source>
</evidence>
<feature type="transmembrane region" description="Helical" evidence="1">
    <location>
        <begin position="272"/>
        <end position="295"/>
    </location>
</feature>
<sequence>MPLVKGSLEFVAFSIIYSLLHFSCGAPFMSLIGDAFGSGQRAQGRAMIRSLGNAGMTLGAGLSAVFLGLAATTFLAWAPVVNGVSFLIAGLLVIRLRIGRPKAAPVVLEPSAEPAVGPATAPAPAAPRSHWHAVFERGMPGLILSTAVLGLHSSLLATGIPLWISATHVAPSWIIPVLIGLNTVLVVMFQVPAAARSGESFTSAISGSRLAGLIAVAACCVLSISLWPDSTVLASLILLAGFLLLTATELLQNGAAFYLGLSLGPDERRGEYASAFHVTQILESIVGPLAIGAVLSGQNGSSWLIFAAVILVAVVVYRVVASRVAYLVVDDNRPDLVAKP</sequence>
<accession>A0ABP6ZBZ1</accession>
<keyword evidence="1" id="KW-1133">Transmembrane helix</keyword>
<keyword evidence="1" id="KW-0812">Transmembrane</keyword>
<feature type="transmembrane region" description="Helical" evidence="1">
    <location>
        <begin position="142"/>
        <end position="164"/>
    </location>
</feature>
<feature type="transmembrane region" description="Helical" evidence="1">
    <location>
        <begin position="233"/>
        <end position="251"/>
    </location>
</feature>